<feature type="transmembrane region" description="Helical" evidence="10">
    <location>
        <begin position="20"/>
        <end position="38"/>
    </location>
</feature>
<evidence type="ECO:0000256" key="4">
    <source>
        <dbReference type="ARBA" id="ARBA00022618"/>
    </source>
</evidence>
<name>A0A645DCL0_9ZZZZ</name>
<dbReference type="GO" id="GO:0090529">
    <property type="term" value="P:cell septum assembly"/>
    <property type="evidence" value="ECO:0007669"/>
    <property type="project" value="InterPro"/>
</dbReference>
<evidence type="ECO:0000313" key="12">
    <source>
        <dbReference type="EMBL" id="MPM86957.1"/>
    </source>
</evidence>
<dbReference type="InterPro" id="IPR026579">
    <property type="entry name" value="FtsQ"/>
</dbReference>
<feature type="compositionally biased region" description="Low complexity" evidence="9">
    <location>
        <begin position="259"/>
        <end position="273"/>
    </location>
</feature>
<dbReference type="InterPro" id="IPR013685">
    <property type="entry name" value="POTRA_FtsQ_type"/>
</dbReference>
<keyword evidence="4 12" id="KW-0132">Cell division</keyword>
<dbReference type="PANTHER" id="PTHR35851:SF1">
    <property type="entry name" value="CELL DIVISION PROTEIN FTSQ"/>
    <property type="match status" value="1"/>
</dbReference>
<dbReference type="InterPro" id="IPR005548">
    <property type="entry name" value="Cell_div_FtsQ/DivIB_C"/>
</dbReference>
<dbReference type="PROSITE" id="PS51779">
    <property type="entry name" value="POTRA"/>
    <property type="match status" value="1"/>
</dbReference>
<keyword evidence="6 10" id="KW-1133">Transmembrane helix</keyword>
<accession>A0A645DCL0</accession>
<evidence type="ECO:0000256" key="8">
    <source>
        <dbReference type="ARBA" id="ARBA00023306"/>
    </source>
</evidence>
<dbReference type="Gene3D" id="3.10.20.310">
    <property type="entry name" value="membrane protein fhac"/>
    <property type="match status" value="1"/>
</dbReference>
<evidence type="ECO:0000256" key="3">
    <source>
        <dbReference type="ARBA" id="ARBA00022519"/>
    </source>
</evidence>
<dbReference type="AlphaFoldDB" id="A0A645DCL0"/>
<evidence type="ECO:0000256" key="7">
    <source>
        <dbReference type="ARBA" id="ARBA00023136"/>
    </source>
</evidence>
<dbReference type="PANTHER" id="PTHR35851">
    <property type="entry name" value="CELL DIVISION PROTEIN FTSQ"/>
    <property type="match status" value="1"/>
</dbReference>
<evidence type="ECO:0000256" key="10">
    <source>
        <dbReference type="SAM" id="Phobius"/>
    </source>
</evidence>
<comment type="caution">
    <text evidence="12">The sequence shown here is derived from an EMBL/GenBank/DDBJ whole genome shotgun (WGS) entry which is preliminary data.</text>
</comment>
<dbReference type="EMBL" id="VSSQ01034877">
    <property type="protein sequence ID" value="MPM86957.1"/>
    <property type="molecule type" value="Genomic_DNA"/>
</dbReference>
<dbReference type="Pfam" id="PF08478">
    <property type="entry name" value="POTRA_1"/>
    <property type="match status" value="1"/>
</dbReference>
<keyword evidence="7 10" id="KW-0472">Membrane</keyword>
<dbReference type="InterPro" id="IPR034746">
    <property type="entry name" value="POTRA"/>
</dbReference>
<gene>
    <name evidence="12" type="primary">ftsQ_9</name>
    <name evidence="12" type="ORF">SDC9_134050</name>
</gene>
<keyword evidence="3" id="KW-0997">Cell inner membrane</keyword>
<evidence type="ECO:0000256" key="6">
    <source>
        <dbReference type="ARBA" id="ARBA00022989"/>
    </source>
</evidence>
<keyword evidence="5 10" id="KW-0812">Transmembrane</keyword>
<evidence type="ECO:0000259" key="11">
    <source>
        <dbReference type="PROSITE" id="PS51779"/>
    </source>
</evidence>
<comment type="subcellular location">
    <subcellularLocation>
        <location evidence="1">Membrane</location>
    </subcellularLocation>
</comment>
<proteinExistence type="predicted"/>
<reference evidence="12" key="1">
    <citation type="submission" date="2019-08" db="EMBL/GenBank/DDBJ databases">
        <authorList>
            <person name="Kucharzyk K."/>
            <person name="Murdoch R.W."/>
            <person name="Higgins S."/>
            <person name="Loffler F."/>
        </authorList>
    </citation>
    <scope>NUCLEOTIDE SEQUENCE</scope>
</reference>
<organism evidence="12">
    <name type="scientific">bioreactor metagenome</name>
    <dbReference type="NCBI Taxonomy" id="1076179"/>
    <lineage>
        <taxon>unclassified sequences</taxon>
        <taxon>metagenomes</taxon>
        <taxon>ecological metagenomes</taxon>
    </lineage>
</organism>
<feature type="region of interest" description="Disordered" evidence="9">
    <location>
        <begin position="244"/>
        <end position="281"/>
    </location>
</feature>
<feature type="domain" description="POTRA" evidence="11">
    <location>
        <begin position="41"/>
        <end position="109"/>
    </location>
</feature>
<keyword evidence="2" id="KW-1003">Cell membrane</keyword>
<evidence type="ECO:0000256" key="1">
    <source>
        <dbReference type="ARBA" id="ARBA00004370"/>
    </source>
</evidence>
<evidence type="ECO:0000256" key="2">
    <source>
        <dbReference type="ARBA" id="ARBA00022475"/>
    </source>
</evidence>
<evidence type="ECO:0000256" key="9">
    <source>
        <dbReference type="SAM" id="MobiDB-lite"/>
    </source>
</evidence>
<dbReference type="Pfam" id="PF03799">
    <property type="entry name" value="FtsQ_DivIB_C"/>
    <property type="match status" value="1"/>
</dbReference>
<sequence length="281" mass="29768">MERKRKKGGRRKLRLGAKLILALLIALILFGLAFYLTYDMLSVHNIRVEGLSGFSQEEVIALSGAKTGVHILFADTRGITAALEQSPFFKVNGIRREWPDTLVIDVLERQRAAGIAAQDSAVVIDKDGLVLEIVPLSACSVMTVKGVALLGYKIGQGIEAVSSLHAQILTELISAVENTGLDIAAIEMDNLLNIKLLTNDGITIAFGSSEAAQKKAELAKKVLDELASRGSTGGIINVSGVSDAIYTPDATPTPEPDAPDNSPDPSSPEPDNAQQSTPGAQ</sequence>
<keyword evidence="8" id="KW-0131">Cell cycle</keyword>
<evidence type="ECO:0000256" key="5">
    <source>
        <dbReference type="ARBA" id="ARBA00022692"/>
    </source>
</evidence>
<protein>
    <submittedName>
        <fullName evidence="12">Cell division protein FtsQ</fullName>
    </submittedName>
</protein>
<dbReference type="GO" id="GO:0016020">
    <property type="term" value="C:membrane"/>
    <property type="evidence" value="ECO:0007669"/>
    <property type="project" value="UniProtKB-SubCell"/>
</dbReference>